<keyword evidence="3" id="KW-0645">Protease</keyword>
<name>A0A7X9YJG0_9ACTN</name>
<evidence type="ECO:0000256" key="5">
    <source>
        <dbReference type="ARBA" id="ARBA00022801"/>
    </source>
</evidence>
<keyword evidence="5" id="KW-0378">Hydrolase</keyword>
<dbReference type="NCBIfam" id="TIGR01887">
    <property type="entry name" value="dipeptidaselike"/>
    <property type="match status" value="1"/>
</dbReference>
<evidence type="ECO:0000313" key="10">
    <source>
        <dbReference type="Proteomes" id="UP000546970"/>
    </source>
</evidence>
<dbReference type="Gene3D" id="3.30.70.360">
    <property type="match status" value="2"/>
</dbReference>
<evidence type="ECO:0000256" key="3">
    <source>
        <dbReference type="ARBA" id="ARBA00022670"/>
    </source>
</evidence>
<accession>A0A7X9YJG0</accession>
<dbReference type="GO" id="GO:0016805">
    <property type="term" value="F:dipeptidase activity"/>
    <property type="evidence" value="ECO:0007669"/>
    <property type="project" value="UniProtKB-KW"/>
</dbReference>
<keyword evidence="8" id="KW-0482">Metalloprotease</keyword>
<organism evidence="9 10">
    <name type="scientific">Collinsella acetigenes</name>
    <dbReference type="NCBI Taxonomy" id="2713419"/>
    <lineage>
        <taxon>Bacteria</taxon>
        <taxon>Bacillati</taxon>
        <taxon>Actinomycetota</taxon>
        <taxon>Coriobacteriia</taxon>
        <taxon>Coriobacteriales</taxon>
        <taxon>Coriobacteriaceae</taxon>
        <taxon>Collinsella</taxon>
    </lineage>
</organism>
<evidence type="ECO:0000256" key="6">
    <source>
        <dbReference type="ARBA" id="ARBA00022833"/>
    </source>
</evidence>
<dbReference type="SUPFAM" id="SSF55031">
    <property type="entry name" value="Bacterial exopeptidase dimerisation domain"/>
    <property type="match status" value="1"/>
</dbReference>
<dbReference type="PANTHER" id="PTHR43808">
    <property type="entry name" value="ACETYLORNITHINE DEACETYLASE"/>
    <property type="match status" value="1"/>
</dbReference>
<keyword evidence="10" id="KW-1185">Reference proteome</keyword>
<dbReference type="GO" id="GO:0008270">
    <property type="term" value="F:zinc ion binding"/>
    <property type="evidence" value="ECO:0007669"/>
    <property type="project" value="InterPro"/>
</dbReference>
<comment type="cofactor">
    <cofactor evidence="1">
        <name>Zn(2+)</name>
        <dbReference type="ChEBI" id="CHEBI:29105"/>
    </cofactor>
</comment>
<dbReference type="PANTHER" id="PTHR43808:SF31">
    <property type="entry name" value="N-ACETYL-L-CITRULLINE DEACETYLASE"/>
    <property type="match status" value="1"/>
</dbReference>
<comment type="caution">
    <text evidence="9">The sequence shown here is derived from an EMBL/GenBank/DDBJ whole genome shotgun (WGS) entry which is preliminary data.</text>
</comment>
<evidence type="ECO:0000256" key="2">
    <source>
        <dbReference type="ARBA" id="ARBA00006247"/>
    </source>
</evidence>
<keyword evidence="4" id="KW-0479">Metal-binding</keyword>
<dbReference type="Proteomes" id="UP000546970">
    <property type="component" value="Unassembled WGS sequence"/>
</dbReference>
<evidence type="ECO:0000256" key="1">
    <source>
        <dbReference type="ARBA" id="ARBA00001947"/>
    </source>
</evidence>
<keyword evidence="7" id="KW-0224">Dipeptidase</keyword>
<dbReference type="GO" id="GO:0006508">
    <property type="term" value="P:proteolysis"/>
    <property type="evidence" value="ECO:0007669"/>
    <property type="project" value="UniProtKB-KW"/>
</dbReference>
<dbReference type="GO" id="GO:0008237">
    <property type="term" value="F:metallopeptidase activity"/>
    <property type="evidence" value="ECO:0007669"/>
    <property type="project" value="UniProtKB-KW"/>
</dbReference>
<sequence>MDKELEKRVDEYVDEVWGNVLDDIAALVAVPSVAIEGANEPGAPFGKDSRAALDCALGIAAKLGYQTSDDEGYMGMADIPGESERQIATIAHVDVVPAGPGWNTDPFTMVRRDGWLLGRGVIDDKGPAVLGLYAGAFLLREGVTPRYTFRALLGCDEETGMKDVPHYLSTHEDPAFLFTPDAEFPVCNAEKGQFGATFTSGVIADGKILSWSGAEATNAVPSQSICEVAVDASELPAPVANADRLTIEPVGDGRARITAQGIGGHASMPEGTLNAIALVLGYLKETGICKGDEAQALELLSIIHADTTGSALGIAASNDAFGPLTLNGGTIEVKEGRILQTIDVRLPNCVNLTELEDTCRAVAERFGATLNVDHAVEAFYIPADSPAVKTLIDTYNDVTGENATPFSMGGGTYARKFKSAVSFGAETHGLVLPEWAGLMHGPNEGASEAQLKQALKIYILAIFRLMELDL</sequence>
<evidence type="ECO:0000256" key="8">
    <source>
        <dbReference type="ARBA" id="ARBA00023049"/>
    </source>
</evidence>
<dbReference type="InterPro" id="IPR036264">
    <property type="entry name" value="Bact_exopeptidase_dim_dom"/>
</dbReference>
<comment type="similarity">
    <text evidence="2">Belongs to the peptidase M20A family.</text>
</comment>
<dbReference type="GO" id="GO:0008777">
    <property type="term" value="F:acetylornithine deacetylase activity"/>
    <property type="evidence" value="ECO:0007669"/>
    <property type="project" value="TreeGrafter"/>
</dbReference>
<proteinExistence type="inferred from homology"/>
<dbReference type="AlphaFoldDB" id="A0A7X9YJG0"/>
<evidence type="ECO:0000313" key="9">
    <source>
        <dbReference type="EMBL" id="NMF56056.1"/>
    </source>
</evidence>
<dbReference type="SUPFAM" id="SSF53187">
    <property type="entry name" value="Zn-dependent exopeptidases"/>
    <property type="match status" value="1"/>
</dbReference>
<keyword evidence="6" id="KW-0862">Zinc</keyword>
<evidence type="ECO:0000256" key="4">
    <source>
        <dbReference type="ARBA" id="ARBA00022723"/>
    </source>
</evidence>
<gene>
    <name evidence="9" type="ORF">HF320_06920</name>
</gene>
<dbReference type="Pfam" id="PF01546">
    <property type="entry name" value="Peptidase_M20"/>
    <property type="match status" value="1"/>
</dbReference>
<dbReference type="InterPro" id="IPR050072">
    <property type="entry name" value="Peptidase_M20A"/>
</dbReference>
<dbReference type="Gene3D" id="3.40.630.10">
    <property type="entry name" value="Zn peptidases"/>
    <property type="match status" value="1"/>
</dbReference>
<dbReference type="InterPro" id="IPR010964">
    <property type="entry name" value="M20A_pepV-rel"/>
</dbReference>
<dbReference type="InterPro" id="IPR002933">
    <property type="entry name" value="Peptidase_M20"/>
</dbReference>
<protein>
    <submittedName>
        <fullName evidence="9">M20 family metallopeptidase</fullName>
    </submittedName>
</protein>
<dbReference type="GO" id="GO:0006526">
    <property type="term" value="P:L-arginine biosynthetic process"/>
    <property type="evidence" value="ECO:0007669"/>
    <property type="project" value="TreeGrafter"/>
</dbReference>
<evidence type="ECO:0000256" key="7">
    <source>
        <dbReference type="ARBA" id="ARBA00022997"/>
    </source>
</evidence>
<dbReference type="EMBL" id="JABBCP010000005">
    <property type="protein sequence ID" value="NMF56056.1"/>
    <property type="molecule type" value="Genomic_DNA"/>
</dbReference>
<reference evidence="9 10" key="1">
    <citation type="submission" date="2020-04" db="EMBL/GenBank/DDBJ databases">
        <title>Collinsella sp. KGMB02528 nov., an anaerobic actinobacterium isolated from human feces.</title>
        <authorList>
            <person name="Han K.-I."/>
            <person name="Eom M.K."/>
            <person name="Kim J.-S."/>
            <person name="Lee K.C."/>
            <person name="Suh M.K."/>
            <person name="Park S.-H."/>
            <person name="Lee J.H."/>
            <person name="Kang S.W."/>
            <person name="Park J.-E."/>
            <person name="Oh B.S."/>
            <person name="Yu S.Y."/>
            <person name="Choi S.-H."/>
            <person name="Lee D.H."/>
            <person name="Yoon H."/>
            <person name="Kim B.-Y."/>
            <person name="Lee J.H."/>
            <person name="Lee J.-S."/>
        </authorList>
    </citation>
    <scope>NUCLEOTIDE SEQUENCE [LARGE SCALE GENOMIC DNA]</scope>
    <source>
        <strain evidence="9 10">KGMB02528</strain>
    </source>
</reference>